<gene>
    <name evidence="4" type="ORF">SAMN04515673_10890</name>
</gene>
<evidence type="ECO:0000313" key="4">
    <source>
        <dbReference type="EMBL" id="SFR14140.1"/>
    </source>
</evidence>
<dbReference type="PANTHER" id="PTHR11851">
    <property type="entry name" value="METALLOPROTEASE"/>
    <property type="match status" value="1"/>
</dbReference>
<evidence type="ECO:0000259" key="2">
    <source>
        <dbReference type="Pfam" id="PF00675"/>
    </source>
</evidence>
<keyword evidence="4" id="KW-0645">Protease</keyword>
<keyword evidence="4" id="KW-0378">Hydrolase</keyword>
<dbReference type="GO" id="GO:0046872">
    <property type="term" value="F:metal ion binding"/>
    <property type="evidence" value="ECO:0007669"/>
    <property type="project" value="InterPro"/>
</dbReference>
<dbReference type="STRING" id="871652.SAMN04515673_10890"/>
<protein>
    <submittedName>
        <fullName evidence="4">Zinc protease</fullName>
    </submittedName>
</protein>
<dbReference type="InterPro" id="IPR050361">
    <property type="entry name" value="MPP/UQCRC_Complex"/>
</dbReference>
<dbReference type="SUPFAM" id="SSF63411">
    <property type="entry name" value="LuxS/MPP-like metallohydrolase"/>
    <property type="match status" value="2"/>
</dbReference>
<dbReference type="OrthoDB" id="9811314at2"/>
<accession>A0A1I6E8U1</accession>
<reference evidence="4 5" key="1">
    <citation type="submission" date="2016-10" db="EMBL/GenBank/DDBJ databases">
        <authorList>
            <person name="de Groot N.N."/>
        </authorList>
    </citation>
    <scope>NUCLEOTIDE SEQUENCE [LARGE SCALE GENOMIC DNA]</scope>
    <source>
        <strain evidence="5">KMM 9023,NRIC 0796,JCM 17311,KCTC 23692</strain>
    </source>
</reference>
<feature type="domain" description="Peptidase M16 C-terminal" evidence="3">
    <location>
        <begin position="201"/>
        <end position="375"/>
    </location>
</feature>
<dbReference type="InterPro" id="IPR011249">
    <property type="entry name" value="Metalloenz_LuxS/M16"/>
</dbReference>
<proteinExistence type="predicted"/>
<evidence type="ECO:0000313" key="5">
    <source>
        <dbReference type="Proteomes" id="UP000199302"/>
    </source>
</evidence>
<dbReference type="Pfam" id="PF00675">
    <property type="entry name" value="Peptidase_M16"/>
    <property type="match status" value="1"/>
</dbReference>
<sequence>MSPLSPLRTAPRAALWLAAACLTLLMLAAPARAETEITEVTSPGGLTAWLVEEPSIPFLALEIRFKGGASLDAPGKRGAINLMTGLLEEGAGGRDARAFNEAREDLAASFGFRAYDDSLAISAKMLTENRAEALALLRDALIDPRFDQDAIDRVRAQVMANIRSDARDPDAIASATFNRLAFGDHPYATDRTGTAETVAALTREDLLAAKDRVMARDRIYISAVGDVTAEELGPLLDDLLGDLPATGAPLPGPAPINLTGGTTVVDFATPQSVVLFGHEGMTRDDPDFFAAYLLNTILGGSGFNARLMTEVREKRGLTYGVYAYLVPKDHAALYLGSVSSANDRVAEAIEVIRDVWADTAQNGVTAEELTAAKTYLTGAYPLRFDGNGPIADILVGMQMDDLPIDYAATRNARVNAVTLEEVNRIAARLLRPEALHFVVVGQPDGLM</sequence>
<dbReference type="Gene3D" id="3.30.830.10">
    <property type="entry name" value="Metalloenzyme, LuxS/M16 peptidase-like"/>
    <property type="match status" value="2"/>
</dbReference>
<dbReference type="AlphaFoldDB" id="A0A1I6E8U1"/>
<dbReference type="RefSeq" id="WP_092081290.1">
    <property type="nucleotide sequence ID" value="NZ_FOYI01000008.1"/>
</dbReference>
<keyword evidence="1" id="KW-0732">Signal</keyword>
<feature type="domain" description="Peptidase M16 N-terminal" evidence="2">
    <location>
        <begin position="53"/>
        <end position="178"/>
    </location>
</feature>
<dbReference type="InterPro" id="IPR007863">
    <property type="entry name" value="Peptidase_M16_C"/>
</dbReference>
<dbReference type="EMBL" id="FOYI01000008">
    <property type="protein sequence ID" value="SFR14140.1"/>
    <property type="molecule type" value="Genomic_DNA"/>
</dbReference>
<dbReference type="Pfam" id="PF05193">
    <property type="entry name" value="Peptidase_M16_C"/>
    <property type="match status" value="1"/>
</dbReference>
<feature type="chain" id="PRO_5011751238" evidence="1">
    <location>
        <begin position="34"/>
        <end position="447"/>
    </location>
</feature>
<keyword evidence="5" id="KW-1185">Reference proteome</keyword>
<evidence type="ECO:0000259" key="3">
    <source>
        <dbReference type="Pfam" id="PF05193"/>
    </source>
</evidence>
<dbReference type="GO" id="GO:0008233">
    <property type="term" value="F:peptidase activity"/>
    <property type="evidence" value="ECO:0007669"/>
    <property type="project" value="UniProtKB-KW"/>
</dbReference>
<dbReference type="PANTHER" id="PTHR11851:SF224">
    <property type="entry name" value="PROCESSING PROTEASE"/>
    <property type="match status" value="1"/>
</dbReference>
<feature type="signal peptide" evidence="1">
    <location>
        <begin position="1"/>
        <end position="33"/>
    </location>
</feature>
<name>A0A1I6E8U1_9RHOB</name>
<dbReference type="Proteomes" id="UP000199302">
    <property type="component" value="Unassembled WGS sequence"/>
</dbReference>
<organism evidence="4 5">
    <name type="scientific">Poseidonocella sedimentorum</name>
    <dbReference type="NCBI Taxonomy" id="871652"/>
    <lineage>
        <taxon>Bacteria</taxon>
        <taxon>Pseudomonadati</taxon>
        <taxon>Pseudomonadota</taxon>
        <taxon>Alphaproteobacteria</taxon>
        <taxon>Rhodobacterales</taxon>
        <taxon>Roseobacteraceae</taxon>
        <taxon>Poseidonocella</taxon>
    </lineage>
</organism>
<dbReference type="InterPro" id="IPR011765">
    <property type="entry name" value="Pept_M16_N"/>
</dbReference>
<evidence type="ECO:0000256" key="1">
    <source>
        <dbReference type="SAM" id="SignalP"/>
    </source>
</evidence>
<dbReference type="GO" id="GO:0006508">
    <property type="term" value="P:proteolysis"/>
    <property type="evidence" value="ECO:0007669"/>
    <property type="project" value="UniProtKB-KW"/>
</dbReference>